<dbReference type="SUPFAM" id="SSF56112">
    <property type="entry name" value="Protein kinase-like (PK-like)"/>
    <property type="match status" value="1"/>
</dbReference>
<dbReference type="PROSITE" id="PS00107">
    <property type="entry name" value="PROTEIN_KINASE_ATP"/>
    <property type="match status" value="1"/>
</dbReference>
<dbReference type="GO" id="GO:0005737">
    <property type="term" value="C:cytoplasm"/>
    <property type="evidence" value="ECO:0007669"/>
    <property type="project" value="TreeGrafter"/>
</dbReference>
<dbReference type="GO" id="GO:0004713">
    <property type="term" value="F:protein tyrosine kinase activity"/>
    <property type="evidence" value="ECO:0007669"/>
    <property type="project" value="InterPro"/>
</dbReference>
<dbReference type="InterPro" id="IPR020635">
    <property type="entry name" value="Tyr_kinase_cat_dom"/>
</dbReference>
<dbReference type="EMBL" id="MFGW01000161">
    <property type="protein sequence ID" value="OGF63588.1"/>
    <property type="molecule type" value="Genomic_DNA"/>
</dbReference>
<protein>
    <recommendedName>
        <fullName evidence="4">Protein kinase domain-containing protein</fullName>
    </recommendedName>
</protein>
<comment type="caution">
    <text evidence="5">The sequence shown here is derived from an EMBL/GenBank/DDBJ whole genome shotgun (WGS) entry which is preliminary data.</text>
</comment>
<dbReference type="Pfam" id="PF00069">
    <property type="entry name" value="Pkinase"/>
    <property type="match status" value="1"/>
</dbReference>
<evidence type="ECO:0000256" key="1">
    <source>
        <dbReference type="ARBA" id="ARBA00022741"/>
    </source>
</evidence>
<dbReference type="GO" id="GO:0004674">
    <property type="term" value="F:protein serine/threonine kinase activity"/>
    <property type="evidence" value="ECO:0007669"/>
    <property type="project" value="TreeGrafter"/>
</dbReference>
<dbReference type="InterPro" id="IPR017441">
    <property type="entry name" value="Protein_kinase_ATP_BS"/>
</dbReference>
<organism evidence="5 6">
    <name type="scientific">Candidatus Fischerbacteria bacterium RBG_13_37_8</name>
    <dbReference type="NCBI Taxonomy" id="1817863"/>
    <lineage>
        <taxon>Bacteria</taxon>
        <taxon>Candidatus Fischeribacteriota</taxon>
    </lineage>
</organism>
<dbReference type="PANTHER" id="PTHR24361">
    <property type="entry name" value="MITOGEN-ACTIVATED KINASE KINASE KINASE"/>
    <property type="match status" value="1"/>
</dbReference>
<keyword evidence="1 3" id="KW-0547">Nucleotide-binding</keyword>
<dbReference type="PROSITE" id="PS50011">
    <property type="entry name" value="PROTEIN_KINASE_DOM"/>
    <property type="match status" value="1"/>
</dbReference>
<evidence type="ECO:0000256" key="3">
    <source>
        <dbReference type="PROSITE-ProRule" id="PRU10141"/>
    </source>
</evidence>
<gene>
    <name evidence="5" type="ORF">A2Y62_06605</name>
</gene>
<dbReference type="AlphaFoldDB" id="A0A1F5VK48"/>
<dbReference type="FunFam" id="1.10.510.10:FF:000571">
    <property type="entry name" value="Maternal embryonic leucine zipper kinase"/>
    <property type="match status" value="1"/>
</dbReference>
<reference evidence="5 6" key="1">
    <citation type="journal article" date="2016" name="Nat. Commun.">
        <title>Thousands of microbial genomes shed light on interconnected biogeochemical processes in an aquifer system.</title>
        <authorList>
            <person name="Anantharaman K."/>
            <person name="Brown C.T."/>
            <person name="Hug L.A."/>
            <person name="Sharon I."/>
            <person name="Castelle C.J."/>
            <person name="Probst A.J."/>
            <person name="Thomas B.C."/>
            <person name="Singh A."/>
            <person name="Wilkins M.J."/>
            <person name="Karaoz U."/>
            <person name="Brodie E.L."/>
            <person name="Williams K.H."/>
            <person name="Hubbard S.S."/>
            <person name="Banfield J.F."/>
        </authorList>
    </citation>
    <scope>NUCLEOTIDE SEQUENCE [LARGE SCALE GENOMIC DNA]</scope>
</reference>
<feature type="domain" description="Protein kinase" evidence="4">
    <location>
        <begin position="12"/>
        <end position="263"/>
    </location>
</feature>
<evidence type="ECO:0000259" key="4">
    <source>
        <dbReference type="PROSITE" id="PS50011"/>
    </source>
</evidence>
<evidence type="ECO:0000256" key="2">
    <source>
        <dbReference type="ARBA" id="ARBA00022840"/>
    </source>
</evidence>
<dbReference type="InterPro" id="IPR011009">
    <property type="entry name" value="Kinase-like_dom_sf"/>
</dbReference>
<feature type="binding site" evidence="3">
    <location>
        <position position="41"/>
    </location>
    <ligand>
        <name>ATP</name>
        <dbReference type="ChEBI" id="CHEBI:30616"/>
    </ligand>
</feature>
<dbReference type="InterPro" id="IPR053235">
    <property type="entry name" value="Ser_Thr_kinase"/>
</dbReference>
<keyword evidence="2 3" id="KW-0067">ATP-binding</keyword>
<dbReference type="PROSITE" id="PS00109">
    <property type="entry name" value="PROTEIN_KINASE_TYR"/>
    <property type="match status" value="1"/>
</dbReference>
<dbReference type="CDD" id="cd14014">
    <property type="entry name" value="STKc_PknB_like"/>
    <property type="match status" value="1"/>
</dbReference>
<dbReference type="STRING" id="1817863.A2Y62_06605"/>
<dbReference type="Proteomes" id="UP000178943">
    <property type="component" value="Unassembled WGS sequence"/>
</dbReference>
<name>A0A1F5VK48_9BACT</name>
<dbReference type="InterPro" id="IPR008266">
    <property type="entry name" value="Tyr_kinase_AS"/>
</dbReference>
<evidence type="ECO:0000313" key="5">
    <source>
        <dbReference type="EMBL" id="OGF63588.1"/>
    </source>
</evidence>
<dbReference type="SMART" id="SM00219">
    <property type="entry name" value="TyrKc"/>
    <property type="match status" value="1"/>
</dbReference>
<dbReference type="Gene3D" id="1.10.510.10">
    <property type="entry name" value="Transferase(Phosphotransferase) domain 1"/>
    <property type="match status" value="1"/>
</dbReference>
<proteinExistence type="predicted"/>
<evidence type="ECO:0000313" key="6">
    <source>
        <dbReference type="Proteomes" id="UP000178943"/>
    </source>
</evidence>
<sequence length="313" mass="35679">MLLFQGQKLGKYEIVDSLGSGGFASVYKAIDTWLGKTVAIKIPHQQTDDIDKLLIEPRLLAKLEHENIVKLYSAEKQDNIFFIVMEYVDGHSLEDILIEKGRLLLEESIIIIKQVASGVDYAHLQNIIHRDLRPANVLIEKGKQIRIADFGISKLLENVHFAKTIIGTPPYMAPEHFEGKTVFASDIYSMGVIFYEMLTGTVPFYDPNPNILRKRLLEERLTPPRVHNPSIPQRINDIIEKCLKKNVSERYQRAGDLLTDLEICVSGSSMQKEIAEIRKRISAKENHKTHYCFNCSKPLAPRNMRCPHCGEVQ</sequence>
<accession>A0A1F5VK48</accession>
<dbReference type="GO" id="GO:0005524">
    <property type="term" value="F:ATP binding"/>
    <property type="evidence" value="ECO:0007669"/>
    <property type="project" value="UniProtKB-UniRule"/>
</dbReference>
<dbReference type="InterPro" id="IPR000719">
    <property type="entry name" value="Prot_kinase_dom"/>
</dbReference>